<proteinExistence type="predicted"/>
<evidence type="ECO:0000313" key="3">
    <source>
        <dbReference type="Proteomes" id="UP000663552"/>
    </source>
</evidence>
<reference evidence="2" key="1">
    <citation type="journal article" date="2020" name="Mol. Microbiol.">
        <title>The CWPS Rubik's cube: Linking diversity of cell wall polysaccharide structures with the encoded biosynthetic machinery of selected Lactococcus lactis strains.</title>
        <authorList>
            <person name="Mahony J."/>
            <person name="Frantzen C."/>
            <person name="Vinogradov E."/>
            <person name="Sadovskaya I."/>
            <person name="Theodorou I."/>
            <person name="Kelleher P."/>
            <person name="Chapot-Chartier M.P."/>
            <person name="Cambillau C."/>
            <person name="Holo H."/>
            <person name="van Sinderen D."/>
        </authorList>
    </citation>
    <scope>NUCLEOTIDE SEQUENCE</scope>
    <source>
        <strain evidence="2">1196</strain>
    </source>
</reference>
<evidence type="ECO:0008006" key="4">
    <source>
        <dbReference type="Google" id="ProtNLM"/>
    </source>
</evidence>
<gene>
    <name evidence="2" type="ORF">LL1196_2572</name>
</gene>
<name>A0A896TDS9_LACLC</name>
<sequence>MLVHLSPTHDFKPSRTLSNNTTTKENTTMKFNNSRRSSGYSATLANNILDASKPIHCLSIELEPQQKFEDKKPTGEIIAYKAWFTQSGLPPFEVKFLDSVKLPNYLAVVEFENLQAVEVSYNVYFKADGLKEVK</sequence>
<protein>
    <recommendedName>
        <fullName evidence="4">SuB0782 undefined product 764400:764714 forward MW:11955</fullName>
    </recommendedName>
</protein>
<dbReference type="Proteomes" id="UP000663552">
    <property type="component" value="Chromosome"/>
</dbReference>
<dbReference type="AlphaFoldDB" id="A0A896TDS9"/>
<feature type="region of interest" description="Disordered" evidence="1">
    <location>
        <begin position="1"/>
        <end position="27"/>
    </location>
</feature>
<accession>A0A896TDS9</accession>
<dbReference type="EMBL" id="CP032148">
    <property type="protein sequence ID" value="QSD64176.1"/>
    <property type="molecule type" value="Genomic_DNA"/>
</dbReference>
<evidence type="ECO:0000313" key="2">
    <source>
        <dbReference type="EMBL" id="QSD64176.1"/>
    </source>
</evidence>
<organism evidence="2 3">
    <name type="scientific">Lactococcus lactis subsp. cremoris</name>
    <name type="common">Streptococcus cremoris</name>
    <dbReference type="NCBI Taxonomy" id="1359"/>
    <lineage>
        <taxon>Bacteria</taxon>
        <taxon>Bacillati</taxon>
        <taxon>Bacillota</taxon>
        <taxon>Bacilli</taxon>
        <taxon>Lactobacillales</taxon>
        <taxon>Streptococcaceae</taxon>
        <taxon>Lactococcus</taxon>
    </lineage>
</organism>
<evidence type="ECO:0000256" key="1">
    <source>
        <dbReference type="SAM" id="MobiDB-lite"/>
    </source>
</evidence>